<evidence type="ECO:0000313" key="1">
    <source>
        <dbReference type="EMBL" id="OOF36584.1"/>
    </source>
</evidence>
<name>A0A1V3I9S7_9PAST</name>
<organism evidence="1 2">
    <name type="scientific">Rodentibacter heidelbergensis</name>
    <dbReference type="NCBI Taxonomy" id="1908258"/>
    <lineage>
        <taxon>Bacteria</taxon>
        <taxon>Pseudomonadati</taxon>
        <taxon>Pseudomonadota</taxon>
        <taxon>Gammaproteobacteria</taxon>
        <taxon>Pasteurellales</taxon>
        <taxon>Pasteurellaceae</taxon>
        <taxon>Rodentibacter</taxon>
    </lineage>
</organism>
<comment type="caution">
    <text evidence="1">The sequence shown here is derived from an EMBL/GenBank/DDBJ whole genome shotgun (WGS) entry which is preliminary data.</text>
</comment>
<reference evidence="1 2" key="1">
    <citation type="submission" date="2016-10" db="EMBL/GenBank/DDBJ databases">
        <title>Rodentibacter gen. nov. and new species.</title>
        <authorList>
            <person name="Christensen H."/>
        </authorList>
    </citation>
    <scope>NUCLEOTIDE SEQUENCE [LARGE SCALE GENOMIC DNA]</scope>
    <source>
        <strain evidence="1 2">Ac69</strain>
    </source>
</reference>
<dbReference type="Proteomes" id="UP000189437">
    <property type="component" value="Unassembled WGS sequence"/>
</dbReference>
<keyword evidence="2" id="KW-1185">Reference proteome</keyword>
<protein>
    <recommendedName>
        <fullName evidence="3">Glycosyl transferase</fullName>
    </recommendedName>
</protein>
<dbReference type="RefSeq" id="WP_077427035.1">
    <property type="nucleotide sequence ID" value="NZ_MLHH01000010.1"/>
</dbReference>
<proteinExistence type="predicted"/>
<dbReference type="SUPFAM" id="SSF53448">
    <property type="entry name" value="Nucleotide-diphospho-sugar transferases"/>
    <property type="match status" value="1"/>
</dbReference>
<evidence type="ECO:0008006" key="3">
    <source>
        <dbReference type="Google" id="ProtNLM"/>
    </source>
</evidence>
<dbReference type="OrthoDB" id="850028at2"/>
<dbReference type="STRING" id="1908258.BKK48_04820"/>
<sequence length="288" mass="33689">MNLLLLTFGQKLENHYQAVFCILTFLKDPQIKQIIIVTDYSAFYGFLGDKVKIISIDEKTLVDWKGKQDFFWRIKIKAMELVIHQYPDDHLLYVDSDTFLASNLQSIVQKLDENIGLMHTFEYKLSGKNRSKTVRRMLSSLNDKVFFDIRINQQSEMWNAGVIAVPKAHAKAMINLSLGLCDAICETACPRRLVEQFSFSLALNHFTPLHPCEEVIGHYWGNKAEWNQFIGQFFVDVLLKQKTLEQCVEELKEFNWQRLPLERKLPSANSKIKRLIDWLFPNKAMKYF</sequence>
<dbReference type="InterPro" id="IPR029044">
    <property type="entry name" value="Nucleotide-diphossugar_trans"/>
</dbReference>
<accession>A0A1V3I9S7</accession>
<evidence type="ECO:0000313" key="2">
    <source>
        <dbReference type="Proteomes" id="UP000189437"/>
    </source>
</evidence>
<gene>
    <name evidence="1" type="ORF">BKK48_04820</name>
</gene>
<dbReference type="AlphaFoldDB" id="A0A1V3I9S7"/>
<dbReference type="EMBL" id="MLHH01000010">
    <property type="protein sequence ID" value="OOF36584.1"/>
    <property type="molecule type" value="Genomic_DNA"/>
</dbReference>